<keyword evidence="1" id="KW-0175">Coiled coil</keyword>
<evidence type="ECO:0000256" key="1">
    <source>
        <dbReference type="SAM" id="Coils"/>
    </source>
</evidence>
<dbReference type="EMBL" id="ML119762">
    <property type="protein sequence ID" value="RPA75532.1"/>
    <property type="molecule type" value="Genomic_DNA"/>
</dbReference>
<sequence>MIETGINYVGELLRARNRNSSATLCSTTSAGSSITEIQQLIPSKARIQLEVCLQCNDLSCNHHESLKCPTINTASTGTQTIPFQESQTQTGFNCCECQDERAALVIQQAESGLAEYREKLIEYSDGLRKKETELQRGWKALMSAKQDLSEEREEFYEEKCRYNNMYAAWEMQLKEEWNNERRVMESRLQEEIERTRRAEAACRAFEKENGELLQQQRVLEVALADVCAKVKKFTLQ</sequence>
<feature type="coiled-coil region" evidence="1">
    <location>
        <begin position="174"/>
        <end position="208"/>
    </location>
</feature>
<dbReference type="Proteomes" id="UP000275078">
    <property type="component" value="Unassembled WGS sequence"/>
</dbReference>
<organism evidence="2 3">
    <name type="scientific">Ascobolus immersus RN42</name>
    <dbReference type="NCBI Taxonomy" id="1160509"/>
    <lineage>
        <taxon>Eukaryota</taxon>
        <taxon>Fungi</taxon>
        <taxon>Dikarya</taxon>
        <taxon>Ascomycota</taxon>
        <taxon>Pezizomycotina</taxon>
        <taxon>Pezizomycetes</taxon>
        <taxon>Pezizales</taxon>
        <taxon>Ascobolaceae</taxon>
        <taxon>Ascobolus</taxon>
    </lineage>
</organism>
<evidence type="ECO:0000313" key="3">
    <source>
        <dbReference type="Proteomes" id="UP000275078"/>
    </source>
</evidence>
<proteinExistence type="predicted"/>
<evidence type="ECO:0000313" key="2">
    <source>
        <dbReference type="EMBL" id="RPA75532.1"/>
    </source>
</evidence>
<keyword evidence="3" id="KW-1185">Reference proteome</keyword>
<reference evidence="2 3" key="1">
    <citation type="journal article" date="2018" name="Nat. Ecol. Evol.">
        <title>Pezizomycetes genomes reveal the molecular basis of ectomycorrhizal truffle lifestyle.</title>
        <authorList>
            <person name="Murat C."/>
            <person name="Payen T."/>
            <person name="Noel B."/>
            <person name="Kuo A."/>
            <person name="Morin E."/>
            <person name="Chen J."/>
            <person name="Kohler A."/>
            <person name="Krizsan K."/>
            <person name="Balestrini R."/>
            <person name="Da Silva C."/>
            <person name="Montanini B."/>
            <person name="Hainaut M."/>
            <person name="Levati E."/>
            <person name="Barry K.W."/>
            <person name="Belfiori B."/>
            <person name="Cichocki N."/>
            <person name="Clum A."/>
            <person name="Dockter R.B."/>
            <person name="Fauchery L."/>
            <person name="Guy J."/>
            <person name="Iotti M."/>
            <person name="Le Tacon F."/>
            <person name="Lindquist E.A."/>
            <person name="Lipzen A."/>
            <person name="Malagnac F."/>
            <person name="Mello A."/>
            <person name="Molinier V."/>
            <person name="Miyauchi S."/>
            <person name="Poulain J."/>
            <person name="Riccioni C."/>
            <person name="Rubini A."/>
            <person name="Sitrit Y."/>
            <person name="Splivallo R."/>
            <person name="Traeger S."/>
            <person name="Wang M."/>
            <person name="Zifcakova L."/>
            <person name="Wipf D."/>
            <person name="Zambonelli A."/>
            <person name="Paolocci F."/>
            <person name="Nowrousian M."/>
            <person name="Ottonello S."/>
            <person name="Baldrian P."/>
            <person name="Spatafora J.W."/>
            <person name="Henrissat B."/>
            <person name="Nagy L.G."/>
            <person name="Aury J.M."/>
            <person name="Wincker P."/>
            <person name="Grigoriev I.V."/>
            <person name="Bonfante P."/>
            <person name="Martin F.M."/>
        </authorList>
    </citation>
    <scope>NUCLEOTIDE SEQUENCE [LARGE SCALE GENOMIC DNA]</scope>
    <source>
        <strain evidence="2 3">RN42</strain>
    </source>
</reference>
<protein>
    <submittedName>
        <fullName evidence="2">Uncharacterized protein</fullName>
    </submittedName>
</protein>
<dbReference type="AlphaFoldDB" id="A0A3N4HNW2"/>
<name>A0A3N4HNW2_ASCIM</name>
<gene>
    <name evidence="2" type="ORF">BJ508DRAFT_311927</name>
</gene>
<accession>A0A3N4HNW2</accession>